<evidence type="ECO:0000256" key="1">
    <source>
        <dbReference type="ARBA" id="ARBA00022679"/>
    </source>
</evidence>
<dbReference type="SUPFAM" id="SSF52467">
    <property type="entry name" value="DHS-like NAD/FAD-binding domain"/>
    <property type="match status" value="1"/>
</dbReference>
<organism evidence="5 6">
    <name type="scientific">Geodia barretti</name>
    <name type="common">Barrett's horny sponge</name>
    <dbReference type="NCBI Taxonomy" id="519541"/>
    <lineage>
        <taxon>Eukaryota</taxon>
        <taxon>Metazoa</taxon>
        <taxon>Porifera</taxon>
        <taxon>Demospongiae</taxon>
        <taxon>Heteroscleromorpha</taxon>
        <taxon>Tetractinellida</taxon>
        <taxon>Astrophorina</taxon>
        <taxon>Geodiidae</taxon>
        <taxon>Geodia</taxon>
    </lineage>
</organism>
<keyword evidence="6" id="KW-1185">Reference proteome</keyword>
<evidence type="ECO:0000313" key="5">
    <source>
        <dbReference type="EMBL" id="CAI8009214.1"/>
    </source>
</evidence>
<protein>
    <submittedName>
        <fullName evidence="5">NAD-dependent protein deacylase sirtuin-5, mitochondrial</fullName>
    </submittedName>
</protein>
<reference evidence="5" key="1">
    <citation type="submission" date="2023-03" db="EMBL/GenBank/DDBJ databases">
        <authorList>
            <person name="Steffen K."/>
            <person name="Cardenas P."/>
        </authorList>
    </citation>
    <scope>NUCLEOTIDE SEQUENCE</scope>
</reference>
<dbReference type="AlphaFoldDB" id="A0AA35RDI5"/>
<dbReference type="GO" id="GO:0070403">
    <property type="term" value="F:NAD+ binding"/>
    <property type="evidence" value="ECO:0007669"/>
    <property type="project" value="InterPro"/>
</dbReference>
<comment type="caution">
    <text evidence="5">The sequence shown here is derived from an EMBL/GenBank/DDBJ whole genome shotgun (WGS) entry which is preliminary data.</text>
</comment>
<evidence type="ECO:0000256" key="2">
    <source>
        <dbReference type="ARBA" id="ARBA00023027"/>
    </source>
</evidence>
<gene>
    <name evidence="5" type="ORF">GBAR_LOCUS6224</name>
</gene>
<proteinExistence type="predicted"/>
<dbReference type="InterPro" id="IPR029035">
    <property type="entry name" value="DHS-like_NAD/FAD-binding_dom"/>
</dbReference>
<dbReference type="PANTHER" id="PTHR11085:SF10">
    <property type="entry name" value="NAD-DEPENDENT PROTEIN DEACYLASE SIRTUIN-5, MITOCHONDRIAL-RELATED"/>
    <property type="match status" value="1"/>
</dbReference>
<dbReference type="Pfam" id="PF02146">
    <property type="entry name" value="SIR2"/>
    <property type="match status" value="1"/>
</dbReference>
<dbReference type="InterPro" id="IPR050134">
    <property type="entry name" value="NAD-dep_sirtuin_deacylases"/>
</dbReference>
<dbReference type="Gene3D" id="3.40.50.1220">
    <property type="entry name" value="TPP-binding domain"/>
    <property type="match status" value="1"/>
</dbReference>
<name>A0AA35RDI5_GEOBA</name>
<dbReference type="Proteomes" id="UP001174909">
    <property type="component" value="Unassembled WGS sequence"/>
</dbReference>
<dbReference type="GO" id="GO:0005634">
    <property type="term" value="C:nucleus"/>
    <property type="evidence" value="ECO:0007669"/>
    <property type="project" value="TreeGrafter"/>
</dbReference>
<keyword evidence="1" id="KW-0808">Transferase</keyword>
<dbReference type="PROSITE" id="PS50305">
    <property type="entry name" value="SIRTUIN"/>
    <property type="match status" value="1"/>
</dbReference>
<dbReference type="EMBL" id="CASHTH010000934">
    <property type="protein sequence ID" value="CAI8009214.1"/>
    <property type="molecule type" value="Genomic_DNA"/>
</dbReference>
<dbReference type="InterPro" id="IPR026590">
    <property type="entry name" value="Ssirtuin_cat_dom"/>
</dbReference>
<evidence type="ECO:0000259" key="4">
    <source>
        <dbReference type="PROSITE" id="PS50305"/>
    </source>
</evidence>
<dbReference type="PANTHER" id="PTHR11085">
    <property type="entry name" value="NAD-DEPENDENT PROTEIN DEACYLASE SIRTUIN-5, MITOCHONDRIAL-RELATED"/>
    <property type="match status" value="1"/>
</dbReference>
<dbReference type="GO" id="GO:0017136">
    <property type="term" value="F:histone deacetylase activity, NAD-dependent"/>
    <property type="evidence" value="ECO:0007669"/>
    <property type="project" value="TreeGrafter"/>
</dbReference>
<evidence type="ECO:0000313" key="6">
    <source>
        <dbReference type="Proteomes" id="UP001174909"/>
    </source>
</evidence>
<sequence>MSEDRVSSGPSTDMSAFRELFAKARNIVALSGAGISAESGVPTFRGAGGYWRTYQATQLATPESFAANPSLVWEFYHYRRELMGSKHPNAAHKALAEFEARLKPQGRKVTVVTQNIDGLHHKAGSQDIIELHGIYISMKKAKQKKKMDVLCFSPKVHCFTLAAQVAVKYWRIGTVPFAPH</sequence>
<feature type="domain" description="Deacetylase sirtuin-type" evidence="4">
    <location>
        <begin position="7"/>
        <end position="180"/>
    </location>
</feature>
<comment type="caution">
    <text evidence="3">Lacks conserved residue(s) required for the propagation of feature annotation.</text>
</comment>
<dbReference type="InterPro" id="IPR003000">
    <property type="entry name" value="Sirtuin"/>
</dbReference>
<evidence type="ECO:0000256" key="3">
    <source>
        <dbReference type="PROSITE-ProRule" id="PRU00236"/>
    </source>
</evidence>
<accession>A0AA35RDI5</accession>
<keyword evidence="2" id="KW-0520">NAD</keyword>